<proteinExistence type="predicted"/>
<gene>
    <name evidence="2" type="ORF">DM484_26625</name>
</gene>
<feature type="domain" description="Bro-N" evidence="1">
    <location>
        <begin position="121"/>
        <end position="229"/>
    </location>
</feature>
<comment type="caution">
    <text evidence="2">The sequence shown here is derived from an EMBL/GenBank/DDBJ whole genome shotgun (WGS) entry which is preliminary data.</text>
</comment>
<sequence length="426" mass="46518">MEQTLPVFYLQLQAVFASTLDNCFITAYDLPILATGKGGLSIPSAIGAPSALHSGIRCFFYAQIPAFPMVGCAGASSDAPVPIARYANPAHSATNSFSIERGGSQFCNRSHTMTTPAQNPPNGLSPFEFQSHQPHSLRAIADEHGEPWFIAKDVATILDYSDAHKMCLHLDDAQKQVRQIGGFGPRGVITINEPGLSMAITNSHKPEAEAEAFATWVCNEVLPSFRLPQPPVNESGATDSVQVKPVVILHDGKAITTSQAVAGYFGKEHKNVLRSIENIKADLPEDFNRLNFEPVEFFDAKGEKRPAYELTRDAFTLLAMGFTGKTALAFKLAYIQAFNRMEMELLDTRRPLPQDPAPVLPPPAKEPGVTRLLVTMREGQQPTTETLSPNKHVLSLNDFTELARKTGFLVISKEELNRLFGNGNEG</sequence>
<dbReference type="NCBIfam" id="TIGR02681">
    <property type="entry name" value="phage_pRha"/>
    <property type="match status" value="1"/>
</dbReference>
<protein>
    <recommendedName>
        <fullName evidence="1">Bro-N domain-containing protein</fullName>
    </recommendedName>
</protein>
<dbReference type="PANTHER" id="PTHR36180:SF2">
    <property type="entry name" value="BRO FAMILY PROTEIN"/>
    <property type="match status" value="1"/>
</dbReference>
<dbReference type="InterPro" id="IPR014054">
    <property type="entry name" value="Phage_regulatory_Rha"/>
</dbReference>
<dbReference type="Pfam" id="PF02498">
    <property type="entry name" value="Bro-N"/>
    <property type="match status" value="1"/>
</dbReference>
<dbReference type="SMART" id="SM01040">
    <property type="entry name" value="Bro-N"/>
    <property type="match status" value="1"/>
</dbReference>
<dbReference type="InterPro" id="IPR003497">
    <property type="entry name" value="BRO_N_domain"/>
</dbReference>
<dbReference type="AlphaFoldDB" id="A0A2W4QGH7"/>
<dbReference type="PANTHER" id="PTHR36180">
    <property type="entry name" value="DNA-BINDING PROTEIN-RELATED-RELATED"/>
    <property type="match status" value="1"/>
</dbReference>
<reference evidence="2 3" key="1">
    <citation type="journal article" date="2018" name="Aquat. Microb. Ecol.">
        <title>Gammaproteobacterial methanotrophs dominate.</title>
        <authorList>
            <person name="Rissanen A.J."/>
            <person name="Saarenheimo J."/>
            <person name="Tiirola M."/>
            <person name="Peura S."/>
            <person name="Aalto S.L."/>
            <person name="Karvinen A."/>
            <person name="Nykanen H."/>
        </authorList>
    </citation>
    <scope>NUCLEOTIDE SEQUENCE [LARGE SCALE GENOMIC DNA]</scope>
    <source>
        <strain evidence="2">AMbin10</strain>
    </source>
</reference>
<dbReference type="EMBL" id="QJPH01000526">
    <property type="protein sequence ID" value="PZN71331.1"/>
    <property type="molecule type" value="Genomic_DNA"/>
</dbReference>
<dbReference type="Proteomes" id="UP000249396">
    <property type="component" value="Unassembled WGS sequence"/>
</dbReference>
<evidence type="ECO:0000259" key="1">
    <source>
        <dbReference type="PROSITE" id="PS51750"/>
    </source>
</evidence>
<name>A0A2W4QGH7_9GAMM</name>
<accession>A0A2W4QGH7</accession>
<organism evidence="2 3">
    <name type="scientific">Candidatus Methylumidiphilus alinenensis</name>
    <dbReference type="NCBI Taxonomy" id="2202197"/>
    <lineage>
        <taxon>Bacteria</taxon>
        <taxon>Pseudomonadati</taxon>
        <taxon>Pseudomonadota</taxon>
        <taxon>Gammaproteobacteria</taxon>
        <taxon>Methylococcales</taxon>
        <taxon>Candidatus Methylumidiphilus</taxon>
    </lineage>
</organism>
<evidence type="ECO:0000313" key="3">
    <source>
        <dbReference type="Proteomes" id="UP000249396"/>
    </source>
</evidence>
<dbReference type="Pfam" id="PF09669">
    <property type="entry name" value="Phage_pRha"/>
    <property type="match status" value="1"/>
</dbReference>
<dbReference type="PROSITE" id="PS51750">
    <property type="entry name" value="BRO_N"/>
    <property type="match status" value="1"/>
</dbReference>
<evidence type="ECO:0000313" key="2">
    <source>
        <dbReference type="EMBL" id="PZN71331.1"/>
    </source>
</evidence>